<organism evidence="2 3">
    <name type="scientific">Helicobacter brantae</name>
    <dbReference type="NCBI Taxonomy" id="375927"/>
    <lineage>
        <taxon>Bacteria</taxon>
        <taxon>Pseudomonadati</taxon>
        <taxon>Campylobacterota</taxon>
        <taxon>Epsilonproteobacteria</taxon>
        <taxon>Campylobacterales</taxon>
        <taxon>Helicobacteraceae</taxon>
        <taxon>Helicobacter</taxon>
    </lineage>
</organism>
<dbReference type="InterPro" id="IPR050834">
    <property type="entry name" value="Glycosyltransf_2"/>
</dbReference>
<dbReference type="EMBL" id="NXLV01000001">
    <property type="protein sequence ID" value="RDU72129.1"/>
    <property type="molecule type" value="Genomic_DNA"/>
</dbReference>
<dbReference type="PANTHER" id="PTHR43685:SF2">
    <property type="entry name" value="GLYCOSYLTRANSFERASE 2-LIKE DOMAIN-CONTAINING PROTEIN"/>
    <property type="match status" value="1"/>
</dbReference>
<evidence type="ECO:0000259" key="1">
    <source>
        <dbReference type="Pfam" id="PF00535"/>
    </source>
</evidence>
<evidence type="ECO:0000313" key="3">
    <source>
        <dbReference type="Proteomes" id="UP000257045"/>
    </source>
</evidence>
<dbReference type="RefSeq" id="WP_115568759.1">
    <property type="nucleotide sequence ID" value="NZ_NXLV01000001.1"/>
</dbReference>
<dbReference type="CDD" id="cd06433">
    <property type="entry name" value="GT_2_WfgS_like"/>
    <property type="match status" value="1"/>
</dbReference>
<feature type="domain" description="Glycosyltransferase 2-like" evidence="1">
    <location>
        <begin position="5"/>
        <end position="166"/>
    </location>
</feature>
<dbReference type="AlphaFoldDB" id="A0A3D8J3S3"/>
<evidence type="ECO:0000313" key="2">
    <source>
        <dbReference type="EMBL" id="RDU72129.1"/>
    </source>
</evidence>
<keyword evidence="3" id="KW-1185">Reference proteome</keyword>
<dbReference type="Proteomes" id="UP000257045">
    <property type="component" value="Unassembled WGS sequence"/>
</dbReference>
<dbReference type="SUPFAM" id="SSF53448">
    <property type="entry name" value="Nucleotide-diphospho-sugar transferases"/>
    <property type="match status" value="1"/>
</dbReference>
<comment type="caution">
    <text evidence="2">The sequence shown here is derived from an EMBL/GenBank/DDBJ whole genome shotgun (WGS) entry which is preliminary data.</text>
</comment>
<reference evidence="2 3" key="1">
    <citation type="submission" date="2018-04" db="EMBL/GenBank/DDBJ databases">
        <title>Novel Campyloabacter and Helicobacter Species and Strains.</title>
        <authorList>
            <person name="Mannion A.J."/>
            <person name="Shen Z."/>
            <person name="Fox J.G."/>
        </authorList>
    </citation>
    <scope>NUCLEOTIDE SEQUENCE [LARGE SCALE GENOMIC DNA]</scope>
    <source>
        <strain evidence="2 3">MIT 04-9366</strain>
    </source>
</reference>
<gene>
    <name evidence="2" type="ORF">CQA58_00560</name>
</gene>
<dbReference type="PANTHER" id="PTHR43685">
    <property type="entry name" value="GLYCOSYLTRANSFERASE"/>
    <property type="match status" value="1"/>
</dbReference>
<dbReference type="Gene3D" id="3.90.550.10">
    <property type="entry name" value="Spore Coat Polysaccharide Biosynthesis Protein SpsA, Chain A"/>
    <property type="match status" value="1"/>
</dbReference>
<accession>A0A3D8J3S3</accession>
<dbReference type="OrthoDB" id="433681at2"/>
<sequence>MTSFSIVTIVYNDVAHIKETMESVINQSYKNTEYILVDGWSNDGTKEVIMEYLFSCATITLENQEKDRFYLEATHNAYPTLTFKFLSERDRGIYDAMNKGIALASKEWINFMNCGDRFYDLEVLQKVTNENIEQYDVVYGDLMIYYKDENTHFFKKTSHDLNKLYAFFYHFGHPNCFVKNPIAKDNLFNTDFKLSADYDLIYRLFIQKKRFLFINHVVATFTSGGASDTQGFRSLKEALKISLFYNQNSNVMRIKIYLFYLFALIKKIIKLYMPKSATKILLRLRKSI</sequence>
<protein>
    <recommendedName>
        <fullName evidence="1">Glycosyltransferase 2-like domain-containing protein</fullName>
    </recommendedName>
</protein>
<dbReference type="InterPro" id="IPR001173">
    <property type="entry name" value="Glyco_trans_2-like"/>
</dbReference>
<name>A0A3D8J3S3_9HELI</name>
<proteinExistence type="predicted"/>
<dbReference type="Pfam" id="PF00535">
    <property type="entry name" value="Glycos_transf_2"/>
    <property type="match status" value="1"/>
</dbReference>
<dbReference type="InterPro" id="IPR029044">
    <property type="entry name" value="Nucleotide-diphossugar_trans"/>
</dbReference>